<keyword evidence="6 9" id="KW-0508">mRNA splicing</keyword>
<dbReference type="GO" id="GO:0005689">
    <property type="term" value="C:U12-type spliceosomal complex"/>
    <property type="evidence" value="ECO:0007669"/>
    <property type="project" value="TreeGrafter"/>
</dbReference>
<dbReference type="GO" id="GO:0097526">
    <property type="term" value="C:spliceosomal tri-snRNP complex"/>
    <property type="evidence" value="ECO:0007669"/>
    <property type="project" value="TreeGrafter"/>
</dbReference>
<keyword evidence="8 9" id="KW-0687">Ribonucleoprotein</keyword>
<dbReference type="GO" id="GO:0005682">
    <property type="term" value="C:U5 snRNP"/>
    <property type="evidence" value="ECO:0007669"/>
    <property type="project" value="TreeGrafter"/>
</dbReference>
<dbReference type="GO" id="GO:0034719">
    <property type="term" value="C:SMN-Sm protein complex"/>
    <property type="evidence" value="ECO:0007669"/>
    <property type="project" value="TreeGrafter"/>
</dbReference>
<comment type="similarity">
    <text evidence="2 9">Belongs to the snRNP Sm proteins family.</text>
</comment>
<dbReference type="PANTHER" id="PTHR10553">
    <property type="entry name" value="SMALL NUCLEAR RIBONUCLEOPROTEIN"/>
    <property type="match status" value="1"/>
</dbReference>
<dbReference type="EMBL" id="QKKF02033617">
    <property type="protein sequence ID" value="RZF33623.1"/>
    <property type="molecule type" value="Genomic_DNA"/>
</dbReference>
<keyword evidence="5 9" id="KW-0694">RNA-binding</keyword>
<evidence type="ECO:0000256" key="6">
    <source>
        <dbReference type="ARBA" id="ARBA00023187"/>
    </source>
</evidence>
<dbReference type="InterPro" id="IPR034098">
    <property type="entry name" value="Sm_G"/>
</dbReference>
<evidence type="ECO:0000256" key="3">
    <source>
        <dbReference type="ARBA" id="ARBA00022664"/>
    </source>
</evidence>
<dbReference type="Proteomes" id="UP000291343">
    <property type="component" value="Unassembled WGS sequence"/>
</dbReference>
<dbReference type="GO" id="GO:0043186">
    <property type="term" value="C:P granule"/>
    <property type="evidence" value="ECO:0007669"/>
    <property type="project" value="TreeGrafter"/>
</dbReference>
<sequence>MSKHMVACLPPFNFNVNVFSINFLSYQVPRITMSKAHAPELKKLMEKTFTLKLNGGRQATGVLRGYDPFMNVTIADTVESRKDGSKEELGIVVIRGNSIIMMEALDRS</sequence>
<keyword evidence="13" id="KW-1185">Reference proteome</keyword>
<organism evidence="11 13">
    <name type="scientific">Laodelphax striatellus</name>
    <name type="common">Small brown planthopper</name>
    <name type="synonym">Delphax striatella</name>
    <dbReference type="NCBI Taxonomy" id="195883"/>
    <lineage>
        <taxon>Eukaryota</taxon>
        <taxon>Metazoa</taxon>
        <taxon>Ecdysozoa</taxon>
        <taxon>Arthropoda</taxon>
        <taxon>Hexapoda</taxon>
        <taxon>Insecta</taxon>
        <taxon>Pterygota</taxon>
        <taxon>Neoptera</taxon>
        <taxon>Paraneoptera</taxon>
        <taxon>Hemiptera</taxon>
        <taxon>Auchenorrhyncha</taxon>
        <taxon>Fulgoroidea</taxon>
        <taxon>Delphacidae</taxon>
        <taxon>Criomorphinae</taxon>
        <taxon>Laodelphax</taxon>
    </lineage>
</organism>
<dbReference type="CDD" id="cd01719">
    <property type="entry name" value="Sm_G"/>
    <property type="match status" value="1"/>
</dbReference>
<comment type="subcellular location">
    <subcellularLocation>
        <location evidence="1 9">Nucleus</location>
    </subcellularLocation>
</comment>
<gene>
    <name evidence="11" type="ORF">LSTR_LSTR007001</name>
    <name evidence="12" type="ORF">LSTR_LSTR007002</name>
</gene>
<dbReference type="SUPFAM" id="SSF50182">
    <property type="entry name" value="Sm-like ribonucleoproteins"/>
    <property type="match status" value="1"/>
</dbReference>
<dbReference type="OrthoDB" id="2146at2759"/>
<dbReference type="Pfam" id="PF01423">
    <property type="entry name" value="LSM"/>
    <property type="match status" value="1"/>
</dbReference>
<dbReference type="GO" id="GO:0071011">
    <property type="term" value="C:precatalytic spliceosome"/>
    <property type="evidence" value="ECO:0007669"/>
    <property type="project" value="TreeGrafter"/>
</dbReference>
<evidence type="ECO:0000313" key="12">
    <source>
        <dbReference type="EMBL" id="RZF33624.1"/>
    </source>
</evidence>
<dbReference type="SMR" id="A0A482WJF1"/>
<accession>A0A482WJF1</accession>
<evidence type="ECO:0000259" key="10">
    <source>
        <dbReference type="PROSITE" id="PS52002"/>
    </source>
</evidence>
<keyword evidence="4 9" id="KW-0747">Spliceosome</keyword>
<protein>
    <recommendedName>
        <fullName evidence="9">Small nuclear ribonucleoprotein G</fullName>
        <shortName evidence="9">snRNP-G</shortName>
    </recommendedName>
</protein>
<reference evidence="11 13" key="1">
    <citation type="journal article" date="2017" name="Gigascience">
        <title>Genome sequence of the small brown planthopper, Laodelphax striatellus.</title>
        <authorList>
            <person name="Zhu J."/>
            <person name="Jiang F."/>
            <person name="Wang X."/>
            <person name="Yang P."/>
            <person name="Bao Y."/>
            <person name="Zhao W."/>
            <person name="Wang W."/>
            <person name="Lu H."/>
            <person name="Wang Q."/>
            <person name="Cui N."/>
            <person name="Li J."/>
            <person name="Chen X."/>
            <person name="Luo L."/>
            <person name="Yu J."/>
            <person name="Kang L."/>
            <person name="Cui F."/>
        </authorList>
    </citation>
    <scope>NUCLEOTIDE SEQUENCE [LARGE SCALE GENOMIC DNA]</scope>
    <source>
        <strain evidence="11">Lst14</strain>
        <tissue evidence="11">Whole body</tissue>
    </source>
</reference>
<dbReference type="SMART" id="SM00651">
    <property type="entry name" value="Sm"/>
    <property type="match status" value="1"/>
</dbReference>
<keyword evidence="7 9" id="KW-0539">Nucleus</keyword>
<comment type="function">
    <text evidence="9">Plays a role in pre-mRNA splicing.</text>
</comment>
<dbReference type="FunCoup" id="A0A482WJF1">
    <property type="interactions" value="1531"/>
</dbReference>
<evidence type="ECO:0000313" key="11">
    <source>
        <dbReference type="EMBL" id="RZF33623.1"/>
    </source>
</evidence>
<dbReference type="GO" id="GO:0005686">
    <property type="term" value="C:U2 snRNP"/>
    <property type="evidence" value="ECO:0007669"/>
    <property type="project" value="TreeGrafter"/>
</dbReference>
<dbReference type="GO" id="GO:0005685">
    <property type="term" value="C:U1 snRNP"/>
    <property type="evidence" value="ECO:0007669"/>
    <property type="project" value="TreeGrafter"/>
</dbReference>
<dbReference type="AlphaFoldDB" id="A0A482WJF1"/>
<dbReference type="STRING" id="195883.A0A482WJF1"/>
<dbReference type="PANTHER" id="PTHR10553:SF2">
    <property type="entry name" value="SMALL NUCLEAR RIBONUCLEOPROTEIN G"/>
    <property type="match status" value="1"/>
</dbReference>
<dbReference type="InterPro" id="IPR010920">
    <property type="entry name" value="LSM_dom_sf"/>
</dbReference>
<dbReference type="InParanoid" id="A0A482WJF1"/>
<evidence type="ECO:0000313" key="13">
    <source>
        <dbReference type="Proteomes" id="UP000291343"/>
    </source>
</evidence>
<evidence type="ECO:0000256" key="1">
    <source>
        <dbReference type="ARBA" id="ARBA00004123"/>
    </source>
</evidence>
<dbReference type="FunFam" id="2.30.30.100:FF:000023">
    <property type="entry name" value="Small nuclear ribonucleoprotein G"/>
    <property type="match status" value="1"/>
</dbReference>
<dbReference type="InterPro" id="IPR001163">
    <property type="entry name" value="Sm_dom_euk/arc"/>
</dbReference>
<dbReference type="GO" id="GO:0071004">
    <property type="term" value="C:U2-type prespliceosome"/>
    <property type="evidence" value="ECO:0007669"/>
    <property type="project" value="TreeGrafter"/>
</dbReference>
<dbReference type="Gene3D" id="2.30.30.100">
    <property type="match status" value="1"/>
</dbReference>
<dbReference type="InterPro" id="IPR044641">
    <property type="entry name" value="Lsm7/SmG-like"/>
</dbReference>
<dbReference type="GO" id="GO:0003723">
    <property type="term" value="F:RNA binding"/>
    <property type="evidence" value="ECO:0007669"/>
    <property type="project" value="UniProtKB-UniRule"/>
</dbReference>
<keyword evidence="3 9" id="KW-0507">mRNA processing</keyword>
<name>A0A482WJF1_LAOST</name>
<evidence type="ECO:0000256" key="7">
    <source>
        <dbReference type="ARBA" id="ARBA00023242"/>
    </source>
</evidence>
<comment type="caution">
    <text evidence="11">The sequence shown here is derived from an EMBL/GenBank/DDBJ whole genome shotgun (WGS) entry which is preliminary data.</text>
</comment>
<evidence type="ECO:0000256" key="2">
    <source>
        <dbReference type="ARBA" id="ARBA00006850"/>
    </source>
</evidence>
<reference evidence="11" key="2">
    <citation type="submission" date="2019-02" db="EMBL/GenBank/DDBJ databases">
        <authorList>
            <person name="Zhu J."/>
            <person name="Jiang F."/>
            <person name="Wang X."/>
            <person name="Yang P."/>
            <person name="Bao Y."/>
            <person name="Zhao W."/>
            <person name="Wang W."/>
            <person name="Lu H."/>
            <person name="Wang Q."/>
            <person name="Cui N."/>
            <person name="Li J."/>
            <person name="Chen X."/>
            <person name="Luo L."/>
            <person name="Yu J."/>
            <person name="Kang L."/>
            <person name="Cui F."/>
        </authorList>
    </citation>
    <scope>NUCLEOTIDE SEQUENCE</scope>
    <source>
        <strain evidence="11">Lst14</strain>
        <tissue evidence="11">Whole body</tissue>
    </source>
</reference>
<proteinExistence type="inferred from homology"/>
<dbReference type="GO" id="GO:0005687">
    <property type="term" value="C:U4 snRNP"/>
    <property type="evidence" value="ECO:0007669"/>
    <property type="project" value="TreeGrafter"/>
</dbReference>
<dbReference type="EMBL" id="QKKF02033617">
    <property type="protein sequence ID" value="RZF33624.1"/>
    <property type="molecule type" value="Genomic_DNA"/>
</dbReference>
<dbReference type="GO" id="GO:0000387">
    <property type="term" value="P:spliceosomal snRNP assembly"/>
    <property type="evidence" value="ECO:0007669"/>
    <property type="project" value="UniProtKB-UniRule"/>
</dbReference>
<dbReference type="InterPro" id="IPR047575">
    <property type="entry name" value="Sm"/>
</dbReference>
<dbReference type="PROSITE" id="PS52002">
    <property type="entry name" value="SM"/>
    <property type="match status" value="1"/>
</dbReference>
<evidence type="ECO:0000256" key="8">
    <source>
        <dbReference type="ARBA" id="ARBA00023274"/>
    </source>
</evidence>
<feature type="domain" description="Sm" evidence="10">
    <location>
        <begin position="36"/>
        <end position="108"/>
    </location>
</feature>
<evidence type="ECO:0000256" key="5">
    <source>
        <dbReference type="ARBA" id="ARBA00022884"/>
    </source>
</evidence>
<evidence type="ECO:0000256" key="4">
    <source>
        <dbReference type="ARBA" id="ARBA00022728"/>
    </source>
</evidence>
<dbReference type="GO" id="GO:0071013">
    <property type="term" value="C:catalytic step 2 spliceosome"/>
    <property type="evidence" value="ECO:0007669"/>
    <property type="project" value="TreeGrafter"/>
</dbReference>
<evidence type="ECO:0000256" key="9">
    <source>
        <dbReference type="RuleBase" id="RU365052"/>
    </source>
</evidence>